<name>A0AAD8AEQ0_DIPPU</name>
<reference evidence="1" key="2">
    <citation type="submission" date="2023-05" db="EMBL/GenBank/DDBJ databases">
        <authorList>
            <person name="Fouks B."/>
        </authorList>
    </citation>
    <scope>NUCLEOTIDE SEQUENCE</scope>
    <source>
        <strain evidence="1">Stay&amp;Tobe</strain>
        <tissue evidence="1">Testes</tissue>
    </source>
</reference>
<organism evidence="1 2">
    <name type="scientific">Diploptera punctata</name>
    <name type="common">Pacific beetle cockroach</name>
    <dbReference type="NCBI Taxonomy" id="6984"/>
    <lineage>
        <taxon>Eukaryota</taxon>
        <taxon>Metazoa</taxon>
        <taxon>Ecdysozoa</taxon>
        <taxon>Arthropoda</taxon>
        <taxon>Hexapoda</taxon>
        <taxon>Insecta</taxon>
        <taxon>Pterygota</taxon>
        <taxon>Neoptera</taxon>
        <taxon>Polyneoptera</taxon>
        <taxon>Dictyoptera</taxon>
        <taxon>Blattodea</taxon>
        <taxon>Blaberoidea</taxon>
        <taxon>Blaberidae</taxon>
        <taxon>Diplopterinae</taxon>
        <taxon>Diploptera</taxon>
    </lineage>
</organism>
<dbReference type="AlphaFoldDB" id="A0AAD8AEQ0"/>
<proteinExistence type="predicted"/>
<reference evidence="1" key="1">
    <citation type="journal article" date="2023" name="IScience">
        <title>Live-bearing cockroach genome reveals convergent evolutionary mechanisms linked to viviparity in insects and beyond.</title>
        <authorList>
            <person name="Fouks B."/>
            <person name="Harrison M.C."/>
            <person name="Mikhailova A.A."/>
            <person name="Marchal E."/>
            <person name="English S."/>
            <person name="Carruthers M."/>
            <person name="Jennings E.C."/>
            <person name="Chiamaka E.L."/>
            <person name="Frigard R.A."/>
            <person name="Pippel M."/>
            <person name="Attardo G.M."/>
            <person name="Benoit J.B."/>
            <person name="Bornberg-Bauer E."/>
            <person name="Tobe S.S."/>
        </authorList>
    </citation>
    <scope>NUCLEOTIDE SEQUENCE</scope>
    <source>
        <strain evidence="1">Stay&amp;Tobe</strain>
    </source>
</reference>
<keyword evidence="2" id="KW-1185">Reference proteome</keyword>
<feature type="non-terminal residue" evidence="1">
    <location>
        <position position="57"/>
    </location>
</feature>
<protein>
    <submittedName>
        <fullName evidence="1">Uncharacterized protein</fullName>
    </submittedName>
</protein>
<accession>A0AAD8AEQ0</accession>
<dbReference type="Proteomes" id="UP001233999">
    <property type="component" value="Unassembled WGS sequence"/>
</dbReference>
<dbReference type="EMBL" id="JASPKZ010001595">
    <property type="protein sequence ID" value="KAJ9597634.1"/>
    <property type="molecule type" value="Genomic_DNA"/>
</dbReference>
<evidence type="ECO:0000313" key="2">
    <source>
        <dbReference type="Proteomes" id="UP001233999"/>
    </source>
</evidence>
<comment type="caution">
    <text evidence="1">The sequence shown here is derived from an EMBL/GenBank/DDBJ whole genome shotgun (WGS) entry which is preliminary data.</text>
</comment>
<gene>
    <name evidence="1" type="ORF">L9F63_011503</name>
</gene>
<feature type="non-terminal residue" evidence="1">
    <location>
        <position position="1"/>
    </location>
</feature>
<sequence>IPGEPKRSRNSRRIERIGHRCFYRAVVKNLTSFLAIYPIQLSRILNTSHVLPLLYRI</sequence>
<evidence type="ECO:0000313" key="1">
    <source>
        <dbReference type="EMBL" id="KAJ9597634.1"/>
    </source>
</evidence>